<evidence type="ECO:0000313" key="2">
    <source>
        <dbReference type="EMBL" id="RDX96921.1"/>
    </source>
</evidence>
<accession>A0A371H2A6</accession>
<keyword evidence="3" id="KW-1185">Reference proteome</keyword>
<sequence length="62" mass="6733">MDRNMVDAASGGALMDKTPTTARHLISNMAIRGQGRSRHLKNSEQEIGKLGDRAHISCEAAR</sequence>
<feature type="non-terminal residue" evidence="2">
    <location>
        <position position="1"/>
    </location>
</feature>
<feature type="region of interest" description="Disordered" evidence="1">
    <location>
        <begin position="1"/>
        <end position="21"/>
    </location>
</feature>
<organism evidence="2 3">
    <name type="scientific">Mucuna pruriens</name>
    <name type="common">Velvet bean</name>
    <name type="synonym">Dolichos pruriens</name>
    <dbReference type="NCBI Taxonomy" id="157652"/>
    <lineage>
        <taxon>Eukaryota</taxon>
        <taxon>Viridiplantae</taxon>
        <taxon>Streptophyta</taxon>
        <taxon>Embryophyta</taxon>
        <taxon>Tracheophyta</taxon>
        <taxon>Spermatophyta</taxon>
        <taxon>Magnoliopsida</taxon>
        <taxon>eudicotyledons</taxon>
        <taxon>Gunneridae</taxon>
        <taxon>Pentapetalae</taxon>
        <taxon>rosids</taxon>
        <taxon>fabids</taxon>
        <taxon>Fabales</taxon>
        <taxon>Fabaceae</taxon>
        <taxon>Papilionoideae</taxon>
        <taxon>50 kb inversion clade</taxon>
        <taxon>NPAAA clade</taxon>
        <taxon>indigoferoid/millettioid clade</taxon>
        <taxon>Phaseoleae</taxon>
        <taxon>Mucuna</taxon>
    </lineage>
</organism>
<gene>
    <name evidence="2" type="ORF">CR513_20368</name>
</gene>
<evidence type="ECO:0000256" key="1">
    <source>
        <dbReference type="SAM" id="MobiDB-lite"/>
    </source>
</evidence>
<protein>
    <submittedName>
        <fullName evidence="2">Uncharacterized protein</fullName>
    </submittedName>
</protein>
<dbReference type="AlphaFoldDB" id="A0A371H2A6"/>
<dbReference type="OrthoDB" id="1689420at2759"/>
<dbReference type="Proteomes" id="UP000257109">
    <property type="component" value="Unassembled WGS sequence"/>
</dbReference>
<proteinExistence type="predicted"/>
<evidence type="ECO:0000313" key="3">
    <source>
        <dbReference type="Proteomes" id="UP000257109"/>
    </source>
</evidence>
<comment type="caution">
    <text evidence="2">The sequence shown here is derived from an EMBL/GenBank/DDBJ whole genome shotgun (WGS) entry which is preliminary data.</text>
</comment>
<name>A0A371H2A6_MUCPR</name>
<reference evidence="2" key="1">
    <citation type="submission" date="2018-05" db="EMBL/GenBank/DDBJ databases">
        <title>Draft genome of Mucuna pruriens seed.</title>
        <authorList>
            <person name="Nnadi N.E."/>
            <person name="Vos R."/>
            <person name="Hasami M.H."/>
            <person name="Devisetty U.K."/>
            <person name="Aguiy J.C."/>
        </authorList>
    </citation>
    <scope>NUCLEOTIDE SEQUENCE [LARGE SCALE GENOMIC DNA]</scope>
    <source>
        <strain evidence="2">JCA_2017</strain>
    </source>
</reference>
<dbReference type="EMBL" id="QJKJ01003775">
    <property type="protein sequence ID" value="RDX96921.1"/>
    <property type="molecule type" value="Genomic_DNA"/>
</dbReference>